<accession>A0A2H3DDU1</accession>
<feature type="region of interest" description="Disordered" evidence="1">
    <location>
        <begin position="100"/>
        <end position="121"/>
    </location>
</feature>
<dbReference type="InParanoid" id="A0A2H3DDU1"/>
<reference evidence="3" key="1">
    <citation type="journal article" date="2017" name="Nat. Ecol. Evol.">
        <title>Genome expansion and lineage-specific genetic innovations in the forest pathogenic fungi Armillaria.</title>
        <authorList>
            <person name="Sipos G."/>
            <person name="Prasanna A.N."/>
            <person name="Walter M.C."/>
            <person name="O'Connor E."/>
            <person name="Balint B."/>
            <person name="Krizsan K."/>
            <person name="Kiss B."/>
            <person name="Hess J."/>
            <person name="Varga T."/>
            <person name="Slot J."/>
            <person name="Riley R."/>
            <person name="Boka B."/>
            <person name="Rigling D."/>
            <person name="Barry K."/>
            <person name="Lee J."/>
            <person name="Mihaltcheva S."/>
            <person name="LaButti K."/>
            <person name="Lipzen A."/>
            <person name="Waldron R."/>
            <person name="Moloney N.M."/>
            <person name="Sperisen C."/>
            <person name="Kredics L."/>
            <person name="Vagvoelgyi C."/>
            <person name="Patrignani A."/>
            <person name="Fitzpatrick D."/>
            <person name="Nagy I."/>
            <person name="Doyle S."/>
            <person name="Anderson J.B."/>
            <person name="Grigoriev I.V."/>
            <person name="Gueldener U."/>
            <person name="Muensterkoetter M."/>
            <person name="Nagy L.G."/>
        </authorList>
    </citation>
    <scope>NUCLEOTIDE SEQUENCE [LARGE SCALE GENOMIC DNA]</scope>
    <source>
        <strain evidence="3">Ar21-2</strain>
    </source>
</reference>
<keyword evidence="3" id="KW-1185">Reference proteome</keyword>
<dbReference type="Proteomes" id="UP000217790">
    <property type="component" value="Unassembled WGS sequence"/>
</dbReference>
<protein>
    <submittedName>
        <fullName evidence="2">Uncharacterized protein</fullName>
    </submittedName>
</protein>
<sequence length="194" mass="21267">MWAASISLLELNTRVIHESIEISSSLVSDIHLTQRPVYVTDAVLSPWREIVNRRVRQPCNVHEMCYVLHRNVARTTRVRLDSFQELQCWTWSAQLAKSVSPPLSLPPPPPPPPLSPTTTTTATATTAAPILYRSHKSRGSGPMHCEARLAATAQLLRGRYRPLFAPPDVGVAGLGHGGGGPKVFLKEDILVLLG</sequence>
<feature type="compositionally biased region" description="Pro residues" evidence="1">
    <location>
        <begin position="103"/>
        <end position="115"/>
    </location>
</feature>
<evidence type="ECO:0000313" key="3">
    <source>
        <dbReference type="Proteomes" id="UP000217790"/>
    </source>
</evidence>
<organism evidence="2 3">
    <name type="scientific">Armillaria gallica</name>
    <name type="common">Bulbous honey fungus</name>
    <name type="synonym">Armillaria bulbosa</name>
    <dbReference type="NCBI Taxonomy" id="47427"/>
    <lineage>
        <taxon>Eukaryota</taxon>
        <taxon>Fungi</taxon>
        <taxon>Dikarya</taxon>
        <taxon>Basidiomycota</taxon>
        <taxon>Agaricomycotina</taxon>
        <taxon>Agaricomycetes</taxon>
        <taxon>Agaricomycetidae</taxon>
        <taxon>Agaricales</taxon>
        <taxon>Marasmiineae</taxon>
        <taxon>Physalacriaceae</taxon>
        <taxon>Armillaria</taxon>
    </lineage>
</organism>
<gene>
    <name evidence="2" type="ORF">ARMGADRAFT_1065347</name>
</gene>
<dbReference type="AlphaFoldDB" id="A0A2H3DDU1"/>
<evidence type="ECO:0000313" key="2">
    <source>
        <dbReference type="EMBL" id="PBK89028.1"/>
    </source>
</evidence>
<name>A0A2H3DDU1_ARMGA</name>
<proteinExistence type="predicted"/>
<dbReference type="EMBL" id="KZ293670">
    <property type="protein sequence ID" value="PBK89028.1"/>
    <property type="molecule type" value="Genomic_DNA"/>
</dbReference>
<evidence type="ECO:0000256" key="1">
    <source>
        <dbReference type="SAM" id="MobiDB-lite"/>
    </source>
</evidence>